<organism evidence="2 3">
    <name type="scientific">Bacillus mycoides</name>
    <dbReference type="NCBI Taxonomy" id="1405"/>
    <lineage>
        <taxon>Bacteria</taxon>
        <taxon>Bacillati</taxon>
        <taxon>Bacillota</taxon>
        <taxon>Bacilli</taxon>
        <taxon>Bacillales</taxon>
        <taxon>Bacillaceae</taxon>
        <taxon>Bacillus</taxon>
        <taxon>Bacillus cereus group</taxon>
    </lineage>
</organism>
<accession>A0A1D3MNA9</accession>
<dbReference type="InterPro" id="IPR029069">
    <property type="entry name" value="HotDog_dom_sf"/>
</dbReference>
<dbReference type="PANTHER" id="PTHR36934:SF1">
    <property type="entry name" value="THIOESTERASE DOMAIN-CONTAINING PROTEIN"/>
    <property type="match status" value="1"/>
</dbReference>
<proteinExistence type="predicted"/>
<dbReference type="PANTHER" id="PTHR36934">
    <property type="entry name" value="BLR0278 PROTEIN"/>
    <property type="match status" value="1"/>
</dbReference>
<dbReference type="AlphaFoldDB" id="A0A1D3MNA9"/>
<evidence type="ECO:0000259" key="1">
    <source>
        <dbReference type="Pfam" id="PF22636"/>
    </source>
</evidence>
<sequence length="135" mass="15785">MNFQIDSIGKYEYIVKEKDLASNWENDVDVLATPVLLWLAEVSCMDAIKDQIEENYMSLGLGHYEMKHLAPSLLNEKITIYSKLIKMDKNKLLFEVEAFDESSQILRGFHERAVVKKEKFLWNLEEKRKAVTIND</sequence>
<reference evidence="2 3" key="1">
    <citation type="submission" date="2016-05" db="EMBL/GenBank/DDBJ databases">
        <title>Bacillus thuringiensis and Bacillus weihenstephanensis as novel biocontrol agents of wilt causing Verticillium species.</title>
        <authorList>
            <person name="Hollensteiner J."/>
            <person name="Wemheuer F."/>
            <person name="Harting R."/>
            <person name="Kolarzyk A."/>
            <person name="Diaz-Valerio S."/>
            <person name="Poehlein A."/>
            <person name="Brzuszkiewicz E."/>
            <person name="Nesemann K."/>
            <person name="Braus-Stromeyer S."/>
            <person name="Braus G."/>
            <person name="Daniel R."/>
            <person name="Liesegang H."/>
        </authorList>
    </citation>
    <scope>NUCLEOTIDE SEQUENCE [LARGE SCALE GENOMIC DNA]</scope>
    <source>
        <strain evidence="2 3">GOE11</strain>
    </source>
</reference>
<dbReference type="Gene3D" id="3.10.129.10">
    <property type="entry name" value="Hotdog Thioesterase"/>
    <property type="match status" value="1"/>
</dbReference>
<protein>
    <recommendedName>
        <fullName evidence="1">Fluoroacetyl-CoA-specific thioesterase-like domain-containing protein</fullName>
    </recommendedName>
</protein>
<dbReference type="InterPro" id="IPR025540">
    <property type="entry name" value="FlK"/>
</dbReference>
<dbReference type="RefSeq" id="WP_002203092.1">
    <property type="nucleotide sequence ID" value="NZ_FMJF01000025.1"/>
</dbReference>
<name>A0A1D3MNA9_BACMY</name>
<dbReference type="SUPFAM" id="SSF54637">
    <property type="entry name" value="Thioesterase/thiol ester dehydrase-isomerase"/>
    <property type="match status" value="1"/>
</dbReference>
<evidence type="ECO:0000313" key="3">
    <source>
        <dbReference type="Proteomes" id="UP000175835"/>
    </source>
</evidence>
<feature type="domain" description="Fluoroacetyl-CoA-specific thioesterase-like" evidence="1">
    <location>
        <begin position="15"/>
        <end position="118"/>
    </location>
</feature>
<dbReference type="InterPro" id="IPR054485">
    <property type="entry name" value="FlK-like_dom"/>
</dbReference>
<dbReference type="Proteomes" id="UP000175835">
    <property type="component" value="Unassembled WGS sequence"/>
</dbReference>
<dbReference type="PATRIC" id="fig|86662.23.peg.3139"/>
<evidence type="ECO:0000313" key="2">
    <source>
        <dbReference type="EMBL" id="OFD90184.1"/>
    </source>
</evidence>
<gene>
    <name evidence="2" type="ORF">BWGOE11_34750</name>
</gene>
<dbReference type="EMBL" id="LXLX01000044">
    <property type="protein sequence ID" value="OFD90184.1"/>
    <property type="molecule type" value="Genomic_DNA"/>
</dbReference>
<dbReference type="Pfam" id="PF22636">
    <property type="entry name" value="FlK"/>
    <property type="match status" value="1"/>
</dbReference>
<comment type="caution">
    <text evidence="2">The sequence shown here is derived from an EMBL/GenBank/DDBJ whole genome shotgun (WGS) entry which is preliminary data.</text>
</comment>